<evidence type="ECO:0000313" key="1">
    <source>
        <dbReference type="EMBL" id="KIM55400.1"/>
    </source>
</evidence>
<proteinExistence type="predicted"/>
<keyword evidence="2" id="KW-1185">Reference proteome</keyword>
<sequence>MTAKTVQIVCVVRKGHPHTPKIVPTKLYRAEAMGWTLVPLLAITAAPEISPRASPHTSMQCPIQSRSCCHPKPCRSNGRVQ</sequence>
<reference evidence="1 2" key="1">
    <citation type="submission" date="2014-04" db="EMBL/GenBank/DDBJ databases">
        <authorList>
            <consortium name="DOE Joint Genome Institute"/>
            <person name="Kuo A."/>
            <person name="Kohler A."/>
            <person name="Nagy L.G."/>
            <person name="Floudas D."/>
            <person name="Copeland A."/>
            <person name="Barry K.W."/>
            <person name="Cichocki N."/>
            <person name="Veneault-Fourrey C."/>
            <person name="LaButti K."/>
            <person name="Lindquist E.A."/>
            <person name="Lipzen A."/>
            <person name="Lundell T."/>
            <person name="Morin E."/>
            <person name="Murat C."/>
            <person name="Sun H."/>
            <person name="Tunlid A."/>
            <person name="Henrissat B."/>
            <person name="Grigoriev I.V."/>
            <person name="Hibbett D.S."/>
            <person name="Martin F."/>
            <person name="Nordberg H.P."/>
            <person name="Cantor M.N."/>
            <person name="Hua S.X."/>
        </authorList>
    </citation>
    <scope>NUCLEOTIDE SEQUENCE [LARGE SCALE GENOMIC DNA]</scope>
    <source>
        <strain evidence="1 2">Foug A</strain>
    </source>
</reference>
<reference evidence="2" key="2">
    <citation type="submission" date="2015-01" db="EMBL/GenBank/DDBJ databases">
        <title>Evolutionary Origins and Diversification of the Mycorrhizal Mutualists.</title>
        <authorList>
            <consortium name="DOE Joint Genome Institute"/>
            <consortium name="Mycorrhizal Genomics Consortium"/>
            <person name="Kohler A."/>
            <person name="Kuo A."/>
            <person name="Nagy L.G."/>
            <person name="Floudas D."/>
            <person name="Copeland A."/>
            <person name="Barry K.W."/>
            <person name="Cichocki N."/>
            <person name="Veneault-Fourrey C."/>
            <person name="LaButti K."/>
            <person name="Lindquist E.A."/>
            <person name="Lipzen A."/>
            <person name="Lundell T."/>
            <person name="Morin E."/>
            <person name="Murat C."/>
            <person name="Riley R."/>
            <person name="Ohm R."/>
            <person name="Sun H."/>
            <person name="Tunlid A."/>
            <person name="Henrissat B."/>
            <person name="Grigoriev I.V."/>
            <person name="Hibbett D.S."/>
            <person name="Martin F."/>
        </authorList>
    </citation>
    <scope>NUCLEOTIDE SEQUENCE [LARGE SCALE GENOMIC DNA]</scope>
    <source>
        <strain evidence="2">Foug A</strain>
    </source>
</reference>
<name>A0A0C3D3N1_9AGAM</name>
<dbReference type="Proteomes" id="UP000053989">
    <property type="component" value="Unassembled WGS sequence"/>
</dbReference>
<evidence type="ECO:0000313" key="2">
    <source>
        <dbReference type="Proteomes" id="UP000053989"/>
    </source>
</evidence>
<protein>
    <submittedName>
        <fullName evidence="1">Uncharacterized protein</fullName>
    </submittedName>
</protein>
<gene>
    <name evidence="1" type="ORF">SCLCIDRAFT_1221076</name>
</gene>
<dbReference type="HOGENOM" id="CLU_2575247_0_0_1"/>
<dbReference type="InParanoid" id="A0A0C3D3N1"/>
<organism evidence="1 2">
    <name type="scientific">Scleroderma citrinum Foug A</name>
    <dbReference type="NCBI Taxonomy" id="1036808"/>
    <lineage>
        <taxon>Eukaryota</taxon>
        <taxon>Fungi</taxon>
        <taxon>Dikarya</taxon>
        <taxon>Basidiomycota</taxon>
        <taxon>Agaricomycotina</taxon>
        <taxon>Agaricomycetes</taxon>
        <taxon>Agaricomycetidae</taxon>
        <taxon>Boletales</taxon>
        <taxon>Sclerodermatineae</taxon>
        <taxon>Sclerodermataceae</taxon>
        <taxon>Scleroderma</taxon>
    </lineage>
</organism>
<dbReference type="AlphaFoldDB" id="A0A0C3D3N1"/>
<dbReference type="EMBL" id="KN822135">
    <property type="protein sequence ID" value="KIM55400.1"/>
    <property type="molecule type" value="Genomic_DNA"/>
</dbReference>
<accession>A0A0C3D3N1</accession>